<dbReference type="Gene3D" id="3.30.420.40">
    <property type="match status" value="2"/>
</dbReference>
<keyword evidence="4 8" id="KW-0479">Metal-binding</keyword>
<evidence type="ECO:0000256" key="2">
    <source>
        <dbReference type="ARBA" id="ARBA00022679"/>
    </source>
</evidence>
<dbReference type="InterPro" id="IPR034680">
    <property type="entry name" value="Kae1_archaea_euk"/>
</dbReference>
<sequence>MSRVVCLGIESTAHTFGVGVVDSEGRVLANVNRTYKPASGGIHPREASQHHAAVAAEVIREAFREAGVEPGDVDAVAFSIGPGMGPCLRTGATAARALSLRLGKPLVAVNHAVAHVEIGKLTTGCRSPVVLYVAGGNTLVTSLVEGRYRVLGETLDIAAGNCLDSFGITAGVGPMPAAEKLAEKGERIYELPYRVKGMDVSFSGLLTAAEKLLSEGAKPEDVALSLTETVYSMLTEVSERALAYLSREELLLVGGLARSKRLMQMLEIMCSDRGARLFRVPDEYAGDNGAMIAWTGLLHYLAGDVIKPEESRVRPRQRIDEVLIKWDNRG</sequence>
<feature type="binding site" evidence="8">
    <location>
        <position position="287"/>
    </location>
    <ligand>
        <name>Fe cation</name>
        <dbReference type="ChEBI" id="CHEBI:24875"/>
    </ligand>
</feature>
<dbReference type="PANTHER" id="PTHR11735">
    <property type="entry name" value="TRNA N6-ADENOSINE THREONYLCARBAMOYLTRANSFERASE"/>
    <property type="match status" value="1"/>
</dbReference>
<dbReference type="EC" id="2.3.1.234" evidence="8"/>
<evidence type="ECO:0000256" key="5">
    <source>
        <dbReference type="ARBA" id="ARBA00023004"/>
    </source>
</evidence>
<feature type="binding site" evidence="8">
    <location>
        <position position="115"/>
    </location>
    <ligand>
        <name>Fe cation</name>
        <dbReference type="ChEBI" id="CHEBI:24875"/>
    </ligand>
</feature>
<dbReference type="GO" id="GO:0005737">
    <property type="term" value="C:cytoplasm"/>
    <property type="evidence" value="ECO:0007669"/>
    <property type="project" value="UniProtKB-SubCell"/>
</dbReference>
<dbReference type="PROSITE" id="PS01016">
    <property type="entry name" value="GLYCOPROTEASE"/>
    <property type="match status" value="1"/>
</dbReference>
<keyword evidence="6 8" id="KW-0012">Acyltransferase</keyword>
<organism evidence="10 11">
    <name type="scientific">Caldiarchaeum subterraneum</name>
    <dbReference type="NCBI Taxonomy" id="311458"/>
    <lineage>
        <taxon>Archaea</taxon>
        <taxon>Nitrososphaerota</taxon>
        <taxon>Candidatus Caldarchaeales</taxon>
        <taxon>Candidatus Caldarchaeaceae</taxon>
        <taxon>Candidatus Caldarchaeum</taxon>
    </lineage>
</organism>
<protein>
    <recommendedName>
        <fullName evidence="8">tRNA N6-adenosine threonylcarbamoyltransferase</fullName>
        <ecNumber evidence="8">2.3.1.234</ecNumber>
    </recommendedName>
    <alternativeName>
        <fullName evidence="8">N6-L-threonylcarbamoyladenine synthase</fullName>
        <shortName evidence="8">t(6)A synthase</shortName>
    </alternativeName>
    <alternativeName>
        <fullName evidence="8">t(6)A37 threonylcarbamoyladenosine biosynthesis protein Kae1</fullName>
    </alternativeName>
    <alternativeName>
        <fullName evidence="8">tRNA threonylcarbamoyladenosine biosynthesis protein Kae1</fullName>
    </alternativeName>
</protein>
<dbReference type="AlphaFoldDB" id="A0A833E909"/>
<dbReference type="GO" id="GO:0002949">
    <property type="term" value="P:tRNA threonylcarbamoyladenosine modification"/>
    <property type="evidence" value="ECO:0007669"/>
    <property type="project" value="UniProtKB-UniRule"/>
</dbReference>
<comment type="catalytic activity">
    <reaction evidence="7 8">
        <text>L-threonylcarbamoyladenylate + adenosine(37) in tRNA = N(6)-L-threonylcarbamoyladenosine(37) in tRNA + AMP + H(+)</text>
        <dbReference type="Rhea" id="RHEA:37059"/>
        <dbReference type="Rhea" id="RHEA-COMP:10162"/>
        <dbReference type="Rhea" id="RHEA-COMP:10163"/>
        <dbReference type="ChEBI" id="CHEBI:15378"/>
        <dbReference type="ChEBI" id="CHEBI:73682"/>
        <dbReference type="ChEBI" id="CHEBI:74411"/>
        <dbReference type="ChEBI" id="CHEBI:74418"/>
        <dbReference type="ChEBI" id="CHEBI:456215"/>
        <dbReference type="EC" id="2.3.1.234"/>
    </reaction>
</comment>
<feature type="binding site" evidence="8">
    <location>
        <begin position="132"/>
        <end position="136"/>
    </location>
    <ligand>
        <name>substrate</name>
    </ligand>
</feature>
<dbReference type="NCBIfam" id="TIGR00329">
    <property type="entry name" value="gcp_kae1"/>
    <property type="match status" value="1"/>
</dbReference>
<comment type="similarity">
    <text evidence="8">Belongs to the KAE1 / TsaD family.</text>
</comment>
<keyword evidence="1 8" id="KW-0963">Cytoplasm</keyword>
<comment type="function">
    <text evidence="8">Required for the formation of a threonylcarbamoyl group on adenosine at position 37 (t(6)A37) in tRNAs that read codons beginning with adenine. Is probably involved in the transfer of the threonylcarbamoyl moiety of threonylcarbamoyl-AMP (TC-AMP) to the N6 group of A37.</text>
</comment>
<dbReference type="GO" id="GO:0061711">
    <property type="term" value="F:tRNA N(6)-L-threonylcarbamoyladenine synthase activity"/>
    <property type="evidence" value="ECO:0007669"/>
    <property type="project" value="UniProtKB-EC"/>
</dbReference>
<dbReference type="PRINTS" id="PR00789">
    <property type="entry name" value="OSIALOPTASE"/>
</dbReference>
<dbReference type="EMBL" id="DQVM01000001">
    <property type="protein sequence ID" value="HIQ28937.1"/>
    <property type="molecule type" value="Genomic_DNA"/>
</dbReference>
<evidence type="ECO:0000256" key="3">
    <source>
        <dbReference type="ARBA" id="ARBA00022694"/>
    </source>
</evidence>
<feature type="binding site" evidence="8">
    <location>
        <position position="164"/>
    </location>
    <ligand>
        <name>substrate</name>
    </ligand>
</feature>
<proteinExistence type="inferred from homology"/>
<comment type="caution">
    <text evidence="10">The sequence shown here is derived from an EMBL/GenBank/DDBJ whole genome shotgun (WGS) entry which is preliminary data.</text>
</comment>
<dbReference type="HAMAP" id="MF_01446">
    <property type="entry name" value="Kae1"/>
    <property type="match status" value="1"/>
</dbReference>
<keyword evidence="3 8" id="KW-0819">tRNA processing</keyword>
<feature type="binding site" evidence="8">
    <location>
        <position position="179"/>
    </location>
    <ligand>
        <name>substrate</name>
    </ligand>
</feature>
<dbReference type="FunFam" id="3.30.420.40:FF:000037">
    <property type="entry name" value="Probable tRNA N6-adenosine threonylcarbamoyltransferase"/>
    <property type="match status" value="1"/>
</dbReference>
<dbReference type="Proteomes" id="UP000608579">
    <property type="component" value="Unassembled WGS sequence"/>
</dbReference>
<evidence type="ECO:0000259" key="9">
    <source>
        <dbReference type="Pfam" id="PF00814"/>
    </source>
</evidence>
<evidence type="ECO:0000256" key="1">
    <source>
        <dbReference type="ARBA" id="ARBA00022490"/>
    </source>
</evidence>
<evidence type="ECO:0000256" key="8">
    <source>
        <dbReference type="HAMAP-Rule" id="MF_01446"/>
    </source>
</evidence>
<dbReference type="InterPro" id="IPR017861">
    <property type="entry name" value="KAE1/TsaD"/>
</dbReference>
<comment type="caution">
    <text evidence="8">Lacks conserved residue(s) required for the propagation of feature annotation.</text>
</comment>
<feature type="binding site" evidence="8">
    <location>
        <position position="259"/>
    </location>
    <ligand>
        <name>substrate</name>
    </ligand>
</feature>
<dbReference type="NCBIfam" id="TIGR03722">
    <property type="entry name" value="arch_KAE1"/>
    <property type="match status" value="1"/>
</dbReference>
<dbReference type="InterPro" id="IPR043129">
    <property type="entry name" value="ATPase_NBD"/>
</dbReference>
<feature type="binding site" evidence="8">
    <location>
        <position position="132"/>
    </location>
    <ligand>
        <name>Fe cation</name>
        <dbReference type="ChEBI" id="CHEBI:24875"/>
    </ligand>
</feature>
<dbReference type="GO" id="GO:0005506">
    <property type="term" value="F:iron ion binding"/>
    <property type="evidence" value="ECO:0007669"/>
    <property type="project" value="UniProtKB-UniRule"/>
</dbReference>
<comment type="cofactor">
    <cofactor evidence="8">
        <name>Fe(2+)</name>
        <dbReference type="ChEBI" id="CHEBI:29033"/>
    </cofactor>
    <text evidence="8">Binds 1 Fe(2+) ion per subunit.</text>
</comment>
<keyword evidence="2 8" id="KW-0808">Transferase</keyword>
<name>A0A833E909_CALS0</name>
<evidence type="ECO:0000256" key="7">
    <source>
        <dbReference type="ARBA" id="ARBA00048117"/>
    </source>
</evidence>
<dbReference type="SUPFAM" id="SSF53067">
    <property type="entry name" value="Actin-like ATPase domain"/>
    <property type="match status" value="1"/>
</dbReference>
<dbReference type="GO" id="GO:0000408">
    <property type="term" value="C:EKC/KEOPS complex"/>
    <property type="evidence" value="ECO:0007669"/>
    <property type="project" value="InterPro"/>
</dbReference>
<gene>
    <name evidence="8 10" type="primary">kae1</name>
    <name evidence="10" type="ORF">EYH45_00055</name>
</gene>
<evidence type="ECO:0000256" key="4">
    <source>
        <dbReference type="ARBA" id="ARBA00022723"/>
    </source>
</evidence>
<evidence type="ECO:0000313" key="10">
    <source>
        <dbReference type="EMBL" id="HIQ28937.1"/>
    </source>
</evidence>
<feature type="domain" description="Gcp-like" evidence="9">
    <location>
        <begin position="27"/>
        <end position="294"/>
    </location>
</feature>
<feature type="binding site" evidence="8">
    <location>
        <position position="111"/>
    </location>
    <ligand>
        <name>Fe cation</name>
        <dbReference type="ChEBI" id="CHEBI:24875"/>
    </ligand>
</feature>
<dbReference type="PANTHER" id="PTHR11735:SF14">
    <property type="entry name" value="TRNA N6-ADENOSINE THREONYLCARBAMOYLTRANSFERASE"/>
    <property type="match status" value="1"/>
</dbReference>
<evidence type="ECO:0000256" key="6">
    <source>
        <dbReference type="ARBA" id="ARBA00023315"/>
    </source>
</evidence>
<dbReference type="InterPro" id="IPR000905">
    <property type="entry name" value="Gcp-like_dom"/>
</dbReference>
<accession>A0A833E909</accession>
<dbReference type="Pfam" id="PF00814">
    <property type="entry name" value="TsaD"/>
    <property type="match status" value="1"/>
</dbReference>
<evidence type="ECO:0000313" key="11">
    <source>
        <dbReference type="Proteomes" id="UP000608579"/>
    </source>
</evidence>
<reference evidence="10" key="1">
    <citation type="journal article" date="2020" name="ISME J.">
        <title>Gammaproteobacteria mediating utilization of methyl-, sulfur- and petroleum organic compounds in deep ocean hydrothermal plumes.</title>
        <authorList>
            <person name="Zhou Z."/>
            <person name="Liu Y."/>
            <person name="Pan J."/>
            <person name="Cron B.R."/>
            <person name="Toner B.M."/>
            <person name="Anantharaman K."/>
            <person name="Breier J.A."/>
            <person name="Dick G.J."/>
            <person name="Li M."/>
        </authorList>
    </citation>
    <scope>NUCLEOTIDE SEQUENCE</scope>
    <source>
        <strain evidence="10">SZUA-1515</strain>
    </source>
</reference>
<dbReference type="InterPro" id="IPR017860">
    <property type="entry name" value="Peptidase_M22_CS"/>
</dbReference>
<comment type="subcellular location">
    <subcellularLocation>
        <location evidence="8">Cytoplasm</location>
    </subcellularLocation>
</comment>
<keyword evidence="5 8" id="KW-0408">Iron</keyword>